<dbReference type="SMART" id="SM00354">
    <property type="entry name" value="HTH_LACI"/>
    <property type="match status" value="1"/>
</dbReference>
<dbReference type="InterPro" id="IPR010982">
    <property type="entry name" value="Lambda_DNA-bd_dom_sf"/>
</dbReference>
<sequence length="346" mass="36594">MATEKFRPTLKDVARQAGVSIATASRALADNPAVAASTRERIQQLASDLGYRANAQARALRSSRSNTIGVIVPSLINHYFAAMVTEIQSTASKAGLATIITNSNEDATTMSRSLEFLTSHGVDGIICVPNEECANQLEDLQKQGMPVVLVDRELPGDSTIPTVTSNPQPGIAAAVELLAHNNAVPIGYLSGPMDTSTGRERLEAFKAACANSKIGEQLVFLGGYEQSVGFEGATKLLGQGARTLFAGDSMMTIGVIEACHKAGLVIGKDLSVIGFDTHPLFALQPHPLTVIDQNVEQLAQRAVSILTELIAGTVPGVTKTTIPTALIHRESIINSILSKKDGLRNE</sequence>
<dbReference type="PROSITE" id="PS00356">
    <property type="entry name" value="HTH_LACI_1"/>
    <property type="match status" value="1"/>
</dbReference>
<dbReference type="Pfam" id="PF13407">
    <property type="entry name" value="Peripla_BP_4"/>
    <property type="match status" value="1"/>
</dbReference>
<keyword evidence="1" id="KW-0805">Transcription regulation</keyword>
<dbReference type="PATRIC" id="fig|92706.3.peg.1508"/>
<dbReference type="EMBL" id="CP011309">
    <property type="protein sequence ID" value="AKF27357.1"/>
    <property type="molecule type" value="Genomic_DNA"/>
</dbReference>
<dbReference type="PROSITE" id="PS50932">
    <property type="entry name" value="HTH_LACI_2"/>
    <property type="match status" value="1"/>
</dbReference>
<gene>
    <name evidence="5" type="ORF">YH66_07240</name>
</gene>
<keyword evidence="6" id="KW-1185">Reference proteome</keyword>
<dbReference type="RefSeq" id="WP_003861555.1">
    <property type="nucleotide sequence ID" value="NZ_CP011309.1"/>
</dbReference>
<protein>
    <submittedName>
        <fullName evidence="5">LacI family transcriptional regulator</fullName>
    </submittedName>
</protein>
<dbReference type="GO" id="GO:0000976">
    <property type="term" value="F:transcription cis-regulatory region binding"/>
    <property type="evidence" value="ECO:0007669"/>
    <property type="project" value="TreeGrafter"/>
</dbReference>
<dbReference type="InterPro" id="IPR028082">
    <property type="entry name" value="Peripla_BP_I"/>
</dbReference>
<dbReference type="Gene3D" id="1.10.260.40">
    <property type="entry name" value="lambda repressor-like DNA-binding domains"/>
    <property type="match status" value="1"/>
</dbReference>
<dbReference type="CDD" id="cd01392">
    <property type="entry name" value="HTH_LacI"/>
    <property type="match status" value="1"/>
</dbReference>
<dbReference type="Proteomes" id="UP000034037">
    <property type="component" value="Chromosome"/>
</dbReference>
<reference evidence="5 6" key="1">
    <citation type="submission" date="2015-04" db="EMBL/GenBank/DDBJ databases">
        <title>Complete Genome Sequence of Brevibacterium flavum ATCC 15168.</title>
        <authorList>
            <person name="Ahn J."/>
            <person name="Park G."/>
            <person name="Jeon W."/>
            <person name="Jang Y."/>
            <person name="Jang M."/>
            <person name="Lee H."/>
            <person name="Lee H."/>
        </authorList>
    </citation>
    <scope>NUCLEOTIDE SEQUENCE [LARGE SCALE GENOMIC DNA]</scope>
    <source>
        <strain evidence="5 6">ATCC 15168</strain>
    </source>
</reference>
<dbReference type="SUPFAM" id="SSF47413">
    <property type="entry name" value="lambda repressor-like DNA-binding domains"/>
    <property type="match status" value="1"/>
</dbReference>
<dbReference type="PANTHER" id="PTHR30146">
    <property type="entry name" value="LACI-RELATED TRANSCRIPTIONAL REPRESSOR"/>
    <property type="match status" value="1"/>
</dbReference>
<dbReference type="SUPFAM" id="SSF53822">
    <property type="entry name" value="Periplasmic binding protein-like I"/>
    <property type="match status" value="1"/>
</dbReference>
<keyword evidence="2" id="KW-0238">DNA-binding</keyword>
<dbReference type="AlphaFoldDB" id="A0A0F6WQF4"/>
<keyword evidence="3" id="KW-0804">Transcription</keyword>
<evidence type="ECO:0000256" key="3">
    <source>
        <dbReference type="ARBA" id="ARBA00023163"/>
    </source>
</evidence>
<name>A0A0F6WQF4_9CORY</name>
<evidence type="ECO:0000259" key="4">
    <source>
        <dbReference type="PROSITE" id="PS50932"/>
    </source>
</evidence>
<proteinExistence type="predicted"/>
<evidence type="ECO:0000256" key="1">
    <source>
        <dbReference type="ARBA" id="ARBA00023015"/>
    </source>
</evidence>
<dbReference type="Gene3D" id="3.40.50.2300">
    <property type="match status" value="2"/>
</dbReference>
<accession>A0A0F6WQF4</accession>
<evidence type="ECO:0000313" key="5">
    <source>
        <dbReference type="EMBL" id="AKF27357.1"/>
    </source>
</evidence>
<dbReference type="GO" id="GO:0003700">
    <property type="term" value="F:DNA-binding transcription factor activity"/>
    <property type="evidence" value="ECO:0007669"/>
    <property type="project" value="TreeGrafter"/>
</dbReference>
<evidence type="ECO:0000313" key="6">
    <source>
        <dbReference type="Proteomes" id="UP000034037"/>
    </source>
</evidence>
<feature type="domain" description="HTH lacI-type" evidence="4">
    <location>
        <begin position="8"/>
        <end position="62"/>
    </location>
</feature>
<dbReference type="InterPro" id="IPR025997">
    <property type="entry name" value="SBP_2_dom"/>
</dbReference>
<dbReference type="PANTHER" id="PTHR30146:SF109">
    <property type="entry name" value="HTH-TYPE TRANSCRIPTIONAL REGULATOR GALS"/>
    <property type="match status" value="1"/>
</dbReference>
<organism evidence="5 6">
    <name type="scientific">[Brevibacterium] flavum</name>
    <dbReference type="NCBI Taxonomy" id="92706"/>
    <lineage>
        <taxon>Bacteria</taxon>
        <taxon>Bacillati</taxon>
        <taxon>Actinomycetota</taxon>
        <taxon>Actinomycetes</taxon>
        <taxon>Mycobacteriales</taxon>
        <taxon>Corynebacteriaceae</taxon>
        <taxon>Corynebacterium</taxon>
    </lineage>
</organism>
<dbReference type="HOGENOM" id="CLU_037628_6_0_11"/>
<dbReference type="CDD" id="cd06299">
    <property type="entry name" value="PBP1_LacI-like"/>
    <property type="match status" value="1"/>
</dbReference>
<dbReference type="InterPro" id="IPR000843">
    <property type="entry name" value="HTH_LacI"/>
</dbReference>
<evidence type="ECO:0000256" key="2">
    <source>
        <dbReference type="ARBA" id="ARBA00023125"/>
    </source>
</evidence>
<dbReference type="Pfam" id="PF00356">
    <property type="entry name" value="LacI"/>
    <property type="match status" value="1"/>
</dbReference>